<sequence>MPGPAAGAKPEKTMSSRLLTMKFMQRAAAGKKDSPGVSAEESRSPTPKRPKHAGRDQQQSPAAPRSSDLEAISAAIAAEEDKRREAIARQAAEAGETEWVLDFPETAESSYQRAQSPLVIAADSLDAEDEDTMLGGRKCFGNYQRKSKKTQDGGEADEEGEEDGDADLADPSNVEAMIRRAKAQAAQKNQTKKPHREVKLSNLTSISGGRQALIGSSKSQKKRKNR</sequence>
<evidence type="ECO:0000313" key="3">
    <source>
        <dbReference type="Proteomes" id="UP000184188"/>
    </source>
</evidence>
<dbReference type="VEuPathDB" id="FungiDB:ASPZODRAFT_135436"/>
<proteinExistence type="predicted"/>
<dbReference type="OrthoDB" id="427960at2759"/>
<feature type="compositionally biased region" description="Polar residues" evidence="1">
    <location>
        <begin position="201"/>
        <end position="218"/>
    </location>
</feature>
<keyword evidence="3" id="KW-1185">Reference proteome</keyword>
<accession>A0A1L9SA18</accession>
<protein>
    <submittedName>
        <fullName evidence="2">Uncharacterized protein</fullName>
    </submittedName>
</protein>
<evidence type="ECO:0000256" key="1">
    <source>
        <dbReference type="SAM" id="MobiDB-lite"/>
    </source>
</evidence>
<evidence type="ECO:0000313" key="2">
    <source>
        <dbReference type="EMBL" id="OJJ44004.1"/>
    </source>
</evidence>
<gene>
    <name evidence="2" type="ORF">ASPZODRAFT_135436</name>
</gene>
<feature type="compositionally biased region" description="Acidic residues" evidence="1">
    <location>
        <begin position="154"/>
        <end position="168"/>
    </location>
</feature>
<dbReference type="Proteomes" id="UP000184188">
    <property type="component" value="Unassembled WGS sequence"/>
</dbReference>
<reference evidence="3" key="1">
    <citation type="journal article" date="2017" name="Genome Biol.">
        <title>Comparative genomics reveals high biological diversity and specific adaptations in the industrially and medically important fungal genus Aspergillus.</title>
        <authorList>
            <person name="de Vries R.P."/>
            <person name="Riley R."/>
            <person name="Wiebenga A."/>
            <person name="Aguilar-Osorio G."/>
            <person name="Amillis S."/>
            <person name="Uchima C.A."/>
            <person name="Anderluh G."/>
            <person name="Asadollahi M."/>
            <person name="Askin M."/>
            <person name="Barry K."/>
            <person name="Battaglia E."/>
            <person name="Bayram O."/>
            <person name="Benocci T."/>
            <person name="Braus-Stromeyer S.A."/>
            <person name="Caldana C."/>
            <person name="Canovas D."/>
            <person name="Cerqueira G.C."/>
            <person name="Chen F."/>
            <person name="Chen W."/>
            <person name="Choi C."/>
            <person name="Clum A."/>
            <person name="Dos Santos R.A."/>
            <person name="Damasio A.R."/>
            <person name="Diallinas G."/>
            <person name="Emri T."/>
            <person name="Fekete E."/>
            <person name="Flipphi M."/>
            <person name="Freyberg S."/>
            <person name="Gallo A."/>
            <person name="Gournas C."/>
            <person name="Habgood R."/>
            <person name="Hainaut M."/>
            <person name="Harispe M.L."/>
            <person name="Henrissat B."/>
            <person name="Hilden K.S."/>
            <person name="Hope R."/>
            <person name="Hossain A."/>
            <person name="Karabika E."/>
            <person name="Karaffa L."/>
            <person name="Karanyi Z."/>
            <person name="Krasevec N."/>
            <person name="Kuo A."/>
            <person name="Kusch H."/>
            <person name="LaButti K."/>
            <person name="Lagendijk E.L."/>
            <person name="Lapidus A."/>
            <person name="Levasseur A."/>
            <person name="Lindquist E."/>
            <person name="Lipzen A."/>
            <person name="Logrieco A.F."/>
            <person name="MacCabe A."/>
            <person name="Maekelae M.R."/>
            <person name="Malavazi I."/>
            <person name="Melin P."/>
            <person name="Meyer V."/>
            <person name="Mielnichuk N."/>
            <person name="Miskei M."/>
            <person name="Molnar A.P."/>
            <person name="Mule G."/>
            <person name="Ngan C.Y."/>
            <person name="Orejas M."/>
            <person name="Orosz E."/>
            <person name="Ouedraogo J.P."/>
            <person name="Overkamp K.M."/>
            <person name="Park H.-S."/>
            <person name="Perrone G."/>
            <person name="Piumi F."/>
            <person name="Punt P.J."/>
            <person name="Ram A.F."/>
            <person name="Ramon A."/>
            <person name="Rauscher S."/>
            <person name="Record E."/>
            <person name="Riano-Pachon D.M."/>
            <person name="Robert V."/>
            <person name="Roehrig J."/>
            <person name="Ruller R."/>
            <person name="Salamov A."/>
            <person name="Salih N.S."/>
            <person name="Samson R.A."/>
            <person name="Sandor E."/>
            <person name="Sanguinetti M."/>
            <person name="Schuetze T."/>
            <person name="Sepcic K."/>
            <person name="Shelest E."/>
            <person name="Sherlock G."/>
            <person name="Sophianopoulou V."/>
            <person name="Squina F.M."/>
            <person name="Sun H."/>
            <person name="Susca A."/>
            <person name="Todd R.B."/>
            <person name="Tsang A."/>
            <person name="Unkles S.E."/>
            <person name="van de Wiele N."/>
            <person name="van Rossen-Uffink D."/>
            <person name="Oliveira J.V."/>
            <person name="Vesth T.C."/>
            <person name="Visser J."/>
            <person name="Yu J.-H."/>
            <person name="Zhou M."/>
            <person name="Andersen M.R."/>
            <person name="Archer D.B."/>
            <person name="Baker S.E."/>
            <person name="Benoit I."/>
            <person name="Brakhage A.A."/>
            <person name="Braus G.H."/>
            <person name="Fischer R."/>
            <person name="Frisvad J.C."/>
            <person name="Goldman G.H."/>
            <person name="Houbraken J."/>
            <person name="Oakley B."/>
            <person name="Pocsi I."/>
            <person name="Scazzocchio C."/>
            <person name="Seiboth B."/>
            <person name="vanKuyk P.A."/>
            <person name="Wortman J."/>
            <person name="Dyer P.S."/>
            <person name="Grigoriev I.V."/>
        </authorList>
    </citation>
    <scope>NUCLEOTIDE SEQUENCE [LARGE SCALE GENOMIC DNA]</scope>
    <source>
        <strain evidence="3">CBS 506.65</strain>
    </source>
</reference>
<dbReference type="RefSeq" id="XP_022578514.1">
    <property type="nucleotide sequence ID" value="XM_022723796.1"/>
</dbReference>
<dbReference type="GeneID" id="34610261"/>
<feature type="region of interest" description="Disordered" evidence="1">
    <location>
        <begin position="132"/>
        <end position="226"/>
    </location>
</feature>
<dbReference type="STRING" id="1073090.A0A1L9SA18"/>
<dbReference type="AlphaFoldDB" id="A0A1L9SA18"/>
<organism evidence="2 3">
    <name type="scientific">Penicilliopsis zonata CBS 506.65</name>
    <dbReference type="NCBI Taxonomy" id="1073090"/>
    <lineage>
        <taxon>Eukaryota</taxon>
        <taxon>Fungi</taxon>
        <taxon>Dikarya</taxon>
        <taxon>Ascomycota</taxon>
        <taxon>Pezizomycotina</taxon>
        <taxon>Eurotiomycetes</taxon>
        <taxon>Eurotiomycetidae</taxon>
        <taxon>Eurotiales</taxon>
        <taxon>Aspergillaceae</taxon>
        <taxon>Penicilliopsis</taxon>
    </lineage>
</organism>
<name>A0A1L9SA18_9EURO</name>
<feature type="region of interest" description="Disordered" evidence="1">
    <location>
        <begin position="1"/>
        <end position="108"/>
    </location>
</feature>
<dbReference type="EMBL" id="KV878349">
    <property type="protein sequence ID" value="OJJ44004.1"/>
    <property type="molecule type" value="Genomic_DNA"/>
</dbReference>